<gene>
    <name evidence="4" type="ORF">GCM10007854_26000</name>
</gene>
<sequence>MTTFKSGHISKLLTSTAVSVFALSTIGAAALAQDVVIVQPGAPGQPSKALNADEAATIADTRYSRDDVRFMQDMIPHHQQAVEMAALVGARTNTDDIVDIAGRIDASQADEIEFMRDWLAERGEAAPHGAHHHDTHMSHDMMGMASPQQMAALGAAEGVAFDAMFLTLMIRHHEGAIDMVDTLLDQPGSAYDPVLFEFVNDIVNDQSAEIKRMNELLEGLSSDPRAALNPGFRDAGEAISNLTKLASLPKPAGFFDPANPSGLPPIKPKDKADDKDEMSEDAASDMTMTDHADHQGDDMMKPPVAAAESDAETEATVDRDDAQSNDKNEWGERSPLLSFSNTDMAFSGNRLVVGNYHGFNIYTLNEAGPPELISSVVCPGGQGDVSIVGDLLIMSVEQTRGRVDCGRQGVSEDVSAERFRGLRIFDISNPVLPRQVGQVQTCRGSHTHSVVSGPDSDGKIIVYNSGTASIRDGEELAGCVGSVPGDNRTALFRIDVIEIPVDNPANARIVDSPTVFADAESGQIAGLWQGGDHGEDTQRSSRTDHCHDITVFPEAQIAAGACSGNGVIFDISDPYKPTRIDAVADKKFAYWHSATFNNDGTKVLFTDEWGGGSRPRCRPSDPTDWGANAIYDIVDGKLEFRSYYKIPAPQSEQENCVAHNGSVVPVPGRDIFVQAWYQGGLSVIDFTDSANPTEIAYFDRGPLHEERLVLGGYWSTYWYDGKIYGTEIVRGLDVFELAPSDHMSANEIAAAGIADQGALFNPQQQFPVTWPSDHPAVALSYLDQLDRDGGLSFERSAALRQAVANGTRALESGRSDAGLAAQLSALAARLDLSAADPAAANRLQGLQDTLMAMAARLG</sequence>
<keyword evidence="5" id="KW-1185">Reference proteome</keyword>
<feature type="domain" description="DUF305" evidence="3">
    <location>
        <begin position="67"/>
        <end position="217"/>
    </location>
</feature>
<keyword evidence="2" id="KW-0732">Signal</keyword>
<evidence type="ECO:0000313" key="4">
    <source>
        <dbReference type="EMBL" id="GLQ21645.1"/>
    </source>
</evidence>
<dbReference type="Pfam" id="PF03713">
    <property type="entry name" value="DUF305"/>
    <property type="match status" value="1"/>
</dbReference>
<dbReference type="Proteomes" id="UP001161390">
    <property type="component" value="Unassembled WGS sequence"/>
</dbReference>
<dbReference type="InterPro" id="IPR005183">
    <property type="entry name" value="DUF305_CopM-like"/>
</dbReference>
<dbReference type="RefSeq" id="WP_284373403.1">
    <property type="nucleotide sequence ID" value="NZ_BSNJ01000005.1"/>
</dbReference>
<name>A0ABQ5V269_9PROT</name>
<reference evidence="4" key="1">
    <citation type="journal article" date="2014" name="Int. J. Syst. Evol. Microbiol.">
        <title>Complete genome of a new Firmicutes species belonging to the dominant human colonic microbiota ('Ruminococcus bicirculans') reveals two chromosomes and a selective capacity to utilize plant glucans.</title>
        <authorList>
            <consortium name="NISC Comparative Sequencing Program"/>
            <person name="Wegmann U."/>
            <person name="Louis P."/>
            <person name="Goesmann A."/>
            <person name="Henrissat B."/>
            <person name="Duncan S.H."/>
            <person name="Flint H.J."/>
        </authorList>
    </citation>
    <scope>NUCLEOTIDE SEQUENCE</scope>
    <source>
        <strain evidence="4">NBRC 108216</strain>
    </source>
</reference>
<evidence type="ECO:0000313" key="5">
    <source>
        <dbReference type="Proteomes" id="UP001161390"/>
    </source>
</evidence>
<feature type="signal peptide" evidence="2">
    <location>
        <begin position="1"/>
        <end position="32"/>
    </location>
</feature>
<proteinExistence type="predicted"/>
<evidence type="ECO:0000259" key="3">
    <source>
        <dbReference type="Pfam" id="PF03713"/>
    </source>
</evidence>
<comment type="caution">
    <text evidence="4">The sequence shown here is derived from an EMBL/GenBank/DDBJ whole genome shotgun (WGS) entry which is preliminary data.</text>
</comment>
<dbReference type="PANTHER" id="PTHR36933:SF1">
    <property type="entry name" value="SLL0788 PROTEIN"/>
    <property type="match status" value="1"/>
</dbReference>
<dbReference type="PANTHER" id="PTHR36933">
    <property type="entry name" value="SLL0788 PROTEIN"/>
    <property type="match status" value="1"/>
</dbReference>
<feature type="chain" id="PRO_5046221145" description="DUF305 domain-containing protein" evidence="2">
    <location>
        <begin position="33"/>
        <end position="858"/>
    </location>
</feature>
<accession>A0ABQ5V269</accession>
<feature type="compositionally biased region" description="Basic and acidic residues" evidence="1">
    <location>
        <begin position="316"/>
        <end position="332"/>
    </location>
</feature>
<dbReference type="Gene3D" id="1.20.1260.10">
    <property type="match status" value="1"/>
</dbReference>
<evidence type="ECO:0000256" key="1">
    <source>
        <dbReference type="SAM" id="MobiDB-lite"/>
    </source>
</evidence>
<dbReference type="SUPFAM" id="SSF75011">
    <property type="entry name" value="3-carboxy-cis,cis-mucoante lactonizing enzyme"/>
    <property type="match status" value="1"/>
</dbReference>
<feature type="region of interest" description="Disordered" evidence="1">
    <location>
        <begin position="251"/>
        <end position="335"/>
    </location>
</feature>
<evidence type="ECO:0000256" key="2">
    <source>
        <dbReference type="SAM" id="SignalP"/>
    </source>
</evidence>
<dbReference type="InterPro" id="IPR012347">
    <property type="entry name" value="Ferritin-like"/>
</dbReference>
<protein>
    <recommendedName>
        <fullName evidence="3">DUF305 domain-containing protein</fullName>
    </recommendedName>
</protein>
<dbReference type="EMBL" id="BSNJ01000005">
    <property type="protein sequence ID" value="GLQ21645.1"/>
    <property type="molecule type" value="Genomic_DNA"/>
</dbReference>
<organism evidence="4 5">
    <name type="scientific">Algimonas porphyrae</name>
    <dbReference type="NCBI Taxonomy" id="1128113"/>
    <lineage>
        <taxon>Bacteria</taxon>
        <taxon>Pseudomonadati</taxon>
        <taxon>Pseudomonadota</taxon>
        <taxon>Alphaproteobacteria</taxon>
        <taxon>Maricaulales</taxon>
        <taxon>Robiginitomaculaceae</taxon>
        <taxon>Algimonas</taxon>
    </lineage>
</organism>
<feature type="compositionally biased region" description="Basic and acidic residues" evidence="1">
    <location>
        <begin position="288"/>
        <end position="300"/>
    </location>
</feature>
<reference evidence="4" key="2">
    <citation type="submission" date="2023-01" db="EMBL/GenBank/DDBJ databases">
        <title>Draft genome sequence of Algimonas porphyrae strain NBRC 108216.</title>
        <authorList>
            <person name="Sun Q."/>
            <person name="Mori K."/>
        </authorList>
    </citation>
    <scope>NUCLEOTIDE SEQUENCE</scope>
    <source>
        <strain evidence="4">NBRC 108216</strain>
    </source>
</reference>